<feature type="modified residue" description="N6-lipoyllysine" evidence="3 4">
    <location>
        <position position="68"/>
    </location>
</feature>
<evidence type="ECO:0000313" key="7">
    <source>
        <dbReference type="Proteomes" id="UP000238348"/>
    </source>
</evidence>
<comment type="similarity">
    <text evidence="1 3">Belongs to the GcvH family.</text>
</comment>
<dbReference type="PANTHER" id="PTHR11715">
    <property type="entry name" value="GLYCINE CLEAVAGE SYSTEM H PROTEIN"/>
    <property type="match status" value="1"/>
</dbReference>
<comment type="cofactor">
    <cofactor evidence="3">
        <name>(R)-lipoate</name>
        <dbReference type="ChEBI" id="CHEBI:83088"/>
    </cofactor>
    <text evidence="3">Binds 1 lipoyl cofactor covalently.</text>
</comment>
<protein>
    <recommendedName>
        <fullName evidence="3">Glycine cleavage system H protein</fullName>
    </recommendedName>
</protein>
<dbReference type="OrthoDB" id="9796712at2"/>
<evidence type="ECO:0000256" key="4">
    <source>
        <dbReference type="PIRSR" id="PIRSR617453-50"/>
    </source>
</evidence>
<evidence type="ECO:0000256" key="2">
    <source>
        <dbReference type="ARBA" id="ARBA00022823"/>
    </source>
</evidence>
<dbReference type="Gene3D" id="2.40.50.100">
    <property type="match status" value="1"/>
</dbReference>
<dbReference type="InterPro" id="IPR011053">
    <property type="entry name" value="Single_hybrid_motif"/>
</dbReference>
<dbReference type="GO" id="GO:0005960">
    <property type="term" value="C:glycine cleavage complex"/>
    <property type="evidence" value="ECO:0007669"/>
    <property type="project" value="InterPro"/>
</dbReference>
<gene>
    <name evidence="3 6" type="primary">gcvH</name>
    <name evidence="6" type="ORF">SOCE26_024440</name>
</gene>
<dbReference type="CDD" id="cd06848">
    <property type="entry name" value="GCS_H"/>
    <property type="match status" value="1"/>
</dbReference>
<dbReference type="InterPro" id="IPR017453">
    <property type="entry name" value="GCV_H_sub"/>
</dbReference>
<reference evidence="6 7" key="1">
    <citation type="submission" date="2015-09" db="EMBL/GenBank/DDBJ databases">
        <title>Sorangium comparison.</title>
        <authorList>
            <person name="Zaburannyi N."/>
            <person name="Bunk B."/>
            <person name="Overmann J."/>
            <person name="Mueller R."/>
        </authorList>
    </citation>
    <scope>NUCLEOTIDE SEQUENCE [LARGE SCALE GENOMIC DNA]</scope>
    <source>
        <strain evidence="6 7">So ce26</strain>
    </source>
</reference>
<dbReference type="NCBIfam" id="TIGR00527">
    <property type="entry name" value="gcvH"/>
    <property type="match status" value="1"/>
</dbReference>
<organism evidence="6 7">
    <name type="scientific">Sorangium cellulosum</name>
    <name type="common">Polyangium cellulosum</name>
    <dbReference type="NCBI Taxonomy" id="56"/>
    <lineage>
        <taxon>Bacteria</taxon>
        <taxon>Pseudomonadati</taxon>
        <taxon>Myxococcota</taxon>
        <taxon>Polyangia</taxon>
        <taxon>Polyangiales</taxon>
        <taxon>Polyangiaceae</taxon>
        <taxon>Sorangium</taxon>
    </lineage>
</organism>
<dbReference type="InterPro" id="IPR033753">
    <property type="entry name" value="GCV_H/Fam206"/>
</dbReference>
<dbReference type="SUPFAM" id="SSF51230">
    <property type="entry name" value="Single hybrid motif"/>
    <property type="match status" value="1"/>
</dbReference>
<sequence>MASSEDVRTDRRYTKDHEWARQENDRVVVGITAFAVDQLGDITLVNLDVKPGDTITAGKAFGTIESVKTLSDLFAPVSGKVVRVNTDLESRPELVNEDCYGHAWMIEVSPSDQGELGGLLEPAAYAELLKTAAH</sequence>
<proteinExistence type="inferred from homology"/>
<dbReference type="InterPro" id="IPR002930">
    <property type="entry name" value="GCV_H"/>
</dbReference>
<dbReference type="GO" id="GO:0019464">
    <property type="term" value="P:glycine decarboxylation via glycine cleavage system"/>
    <property type="evidence" value="ECO:0007669"/>
    <property type="project" value="UniProtKB-UniRule"/>
</dbReference>
<dbReference type="Proteomes" id="UP000238348">
    <property type="component" value="Chromosome"/>
</dbReference>
<feature type="domain" description="Lipoyl-binding" evidence="5">
    <location>
        <begin position="26"/>
        <end position="109"/>
    </location>
</feature>
<evidence type="ECO:0000313" key="6">
    <source>
        <dbReference type="EMBL" id="AUX41039.1"/>
    </source>
</evidence>
<evidence type="ECO:0000259" key="5">
    <source>
        <dbReference type="PROSITE" id="PS50968"/>
    </source>
</evidence>
<dbReference type="NCBIfam" id="NF002270">
    <property type="entry name" value="PRK01202.1"/>
    <property type="match status" value="1"/>
</dbReference>
<comment type="function">
    <text evidence="3">The glycine cleavage system catalyzes the degradation of glycine. The H protein shuttles the methylamine group of glycine from the P protein to the T protein.</text>
</comment>
<dbReference type="Pfam" id="PF01597">
    <property type="entry name" value="GCV_H"/>
    <property type="match status" value="1"/>
</dbReference>
<dbReference type="GO" id="GO:0005829">
    <property type="term" value="C:cytosol"/>
    <property type="evidence" value="ECO:0007669"/>
    <property type="project" value="TreeGrafter"/>
</dbReference>
<dbReference type="RefSeq" id="WP_104978795.1">
    <property type="nucleotide sequence ID" value="NZ_CP012673.1"/>
</dbReference>
<dbReference type="EMBL" id="CP012673">
    <property type="protein sequence ID" value="AUX41039.1"/>
    <property type="molecule type" value="Genomic_DNA"/>
</dbReference>
<dbReference type="PROSITE" id="PS50968">
    <property type="entry name" value="BIOTINYL_LIPOYL"/>
    <property type="match status" value="1"/>
</dbReference>
<dbReference type="AlphaFoldDB" id="A0A2L0EP16"/>
<comment type="subunit">
    <text evidence="3">The glycine cleavage system is composed of four proteins: P, T, L and H.</text>
</comment>
<accession>A0A2L0EP16</accession>
<dbReference type="InterPro" id="IPR000089">
    <property type="entry name" value="Biotin_lipoyl"/>
</dbReference>
<dbReference type="PANTHER" id="PTHR11715:SF3">
    <property type="entry name" value="GLYCINE CLEAVAGE SYSTEM H PROTEIN-RELATED"/>
    <property type="match status" value="1"/>
</dbReference>
<evidence type="ECO:0000256" key="3">
    <source>
        <dbReference type="HAMAP-Rule" id="MF_00272"/>
    </source>
</evidence>
<name>A0A2L0EP16_SORCE</name>
<keyword evidence="2 3" id="KW-0450">Lipoyl</keyword>
<dbReference type="GO" id="GO:0009249">
    <property type="term" value="P:protein lipoylation"/>
    <property type="evidence" value="ECO:0007669"/>
    <property type="project" value="TreeGrafter"/>
</dbReference>
<dbReference type="HAMAP" id="MF_00272">
    <property type="entry name" value="GcvH"/>
    <property type="match status" value="1"/>
</dbReference>
<evidence type="ECO:0000256" key="1">
    <source>
        <dbReference type="ARBA" id="ARBA00009249"/>
    </source>
</evidence>